<gene>
    <name evidence="1" type="ORF">PFJ87_11g02280</name>
</gene>
<proteinExistence type="predicted"/>
<reference evidence="1 2" key="1">
    <citation type="submission" date="2023-02" db="EMBL/GenBank/DDBJ databases">
        <title>Encephalitozoon hellem ATCC 50451 complete genome.</title>
        <authorList>
            <person name="Mascarenhas dos Santos A.C."/>
            <person name="Julian A.T."/>
            <person name="Pombert J.-F."/>
        </authorList>
    </citation>
    <scope>NUCLEOTIDE SEQUENCE [LARGE SCALE GENOMIC DNA]</scope>
    <source>
        <strain evidence="1 2">ATCC 50451</strain>
    </source>
</reference>
<dbReference type="Proteomes" id="UP001217963">
    <property type="component" value="Chromosome XI"/>
</dbReference>
<dbReference type="EMBL" id="CP119072">
    <property type="protein sequence ID" value="WEL39989.1"/>
    <property type="molecule type" value="Genomic_DNA"/>
</dbReference>
<accession>A0ABY8CM26</accession>
<keyword evidence="2" id="KW-1185">Reference proteome</keyword>
<evidence type="ECO:0000313" key="2">
    <source>
        <dbReference type="Proteomes" id="UP001217963"/>
    </source>
</evidence>
<name>A0ABY8CM26_ENCHE</name>
<sequence length="58" mass="6885">MDNAMIERSEMSENRRKMMLRKVERGVDEESDCSVLFLLNMMRQCTPEYRKGEGLLQV</sequence>
<organism evidence="1 2">
    <name type="scientific">Encephalitozoon hellem</name>
    <name type="common">Microsporidian parasite</name>
    <dbReference type="NCBI Taxonomy" id="27973"/>
    <lineage>
        <taxon>Eukaryota</taxon>
        <taxon>Fungi</taxon>
        <taxon>Fungi incertae sedis</taxon>
        <taxon>Microsporidia</taxon>
        <taxon>Unikaryonidae</taxon>
        <taxon>Encephalitozoon</taxon>
    </lineage>
</organism>
<evidence type="ECO:0000313" key="1">
    <source>
        <dbReference type="EMBL" id="WEL39989.1"/>
    </source>
</evidence>
<protein>
    <submittedName>
        <fullName evidence="1">Uncharacterized protein</fullName>
    </submittedName>
</protein>